<dbReference type="Gene3D" id="3.90.550.10">
    <property type="entry name" value="Spore Coat Polysaccharide Biosynthesis Protein SpsA, Chain A"/>
    <property type="match status" value="1"/>
</dbReference>
<keyword evidence="7 9" id="KW-0333">Golgi apparatus</keyword>
<evidence type="ECO:0000256" key="1">
    <source>
        <dbReference type="ARBA" id="ARBA00004447"/>
    </source>
</evidence>
<dbReference type="SUPFAM" id="SSF56988">
    <property type="entry name" value="Anthrax protective antigen"/>
    <property type="match status" value="1"/>
</dbReference>
<dbReference type="PANTHER" id="PTHR12369:SF5">
    <property type="entry name" value="HEXOSYLTRANSFERASE"/>
    <property type="match status" value="1"/>
</dbReference>
<evidence type="ECO:0000313" key="12">
    <source>
        <dbReference type="Proteomes" id="UP001159428"/>
    </source>
</evidence>
<dbReference type="Proteomes" id="UP001159428">
    <property type="component" value="Unassembled WGS sequence"/>
</dbReference>
<feature type="transmembrane region" description="Helical" evidence="9">
    <location>
        <begin position="26"/>
        <end position="43"/>
    </location>
</feature>
<dbReference type="GO" id="GO:0008376">
    <property type="term" value="F:acetylgalactosaminyltransferase activity"/>
    <property type="evidence" value="ECO:0007669"/>
    <property type="project" value="InterPro"/>
</dbReference>
<dbReference type="SUPFAM" id="SSF53448">
    <property type="entry name" value="Nucleotide-diphospho-sugar transferases"/>
    <property type="match status" value="1"/>
</dbReference>
<keyword evidence="12" id="KW-1185">Reference proteome</keyword>
<evidence type="ECO:0000259" key="10">
    <source>
        <dbReference type="PROSITE" id="PS51820"/>
    </source>
</evidence>
<dbReference type="InterPro" id="IPR029044">
    <property type="entry name" value="Nucleotide-diphossugar_trans"/>
</dbReference>
<evidence type="ECO:0000256" key="7">
    <source>
        <dbReference type="ARBA" id="ARBA00023034"/>
    </source>
</evidence>
<dbReference type="PROSITE" id="PS51820">
    <property type="entry name" value="PA14"/>
    <property type="match status" value="1"/>
</dbReference>
<dbReference type="PANTHER" id="PTHR12369">
    <property type="entry name" value="CHONDROITIN SYNTHASE"/>
    <property type="match status" value="1"/>
</dbReference>
<protein>
    <recommendedName>
        <fullName evidence="9">Hexosyltransferase</fullName>
        <ecNumber evidence="9">2.4.1.-</ecNumber>
    </recommendedName>
</protein>
<dbReference type="InterPro" id="IPR008428">
    <property type="entry name" value="Chond_GalNAc"/>
</dbReference>
<evidence type="ECO:0000256" key="5">
    <source>
        <dbReference type="ARBA" id="ARBA00022968"/>
    </source>
</evidence>
<dbReference type="Pfam" id="PF07691">
    <property type="entry name" value="PA14"/>
    <property type="match status" value="1"/>
</dbReference>
<evidence type="ECO:0000256" key="4">
    <source>
        <dbReference type="ARBA" id="ARBA00022692"/>
    </source>
</evidence>
<keyword evidence="3 9" id="KW-0808">Transferase</keyword>
<evidence type="ECO:0000256" key="8">
    <source>
        <dbReference type="ARBA" id="ARBA00023136"/>
    </source>
</evidence>
<proteinExistence type="inferred from homology"/>
<evidence type="ECO:0000256" key="6">
    <source>
        <dbReference type="ARBA" id="ARBA00022989"/>
    </source>
</evidence>
<comment type="subcellular location">
    <subcellularLocation>
        <location evidence="1 9">Golgi apparatus</location>
        <location evidence="1 9">Golgi stack membrane</location>
        <topology evidence="1 9">Single-pass type II membrane protein</topology>
    </subcellularLocation>
</comment>
<evidence type="ECO:0000313" key="11">
    <source>
        <dbReference type="EMBL" id="CAH3154522.1"/>
    </source>
</evidence>
<evidence type="ECO:0000256" key="3">
    <source>
        <dbReference type="ARBA" id="ARBA00022679"/>
    </source>
</evidence>
<dbReference type="EMBL" id="CALNXJ010000056">
    <property type="protein sequence ID" value="CAH3154522.1"/>
    <property type="molecule type" value="Genomic_DNA"/>
</dbReference>
<dbReference type="AlphaFoldDB" id="A0AAU9XQG9"/>
<dbReference type="InterPro" id="IPR011658">
    <property type="entry name" value="PA14_dom"/>
</dbReference>
<keyword evidence="4 9" id="KW-0812">Transmembrane</keyword>
<name>A0AAU9XQG9_9CNID</name>
<dbReference type="Pfam" id="PF05679">
    <property type="entry name" value="CHGN"/>
    <property type="match status" value="1"/>
</dbReference>
<dbReference type="InterPro" id="IPR051227">
    <property type="entry name" value="CS_glycosyltransferase"/>
</dbReference>
<feature type="domain" description="PA14" evidence="10">
    <location>
        <begin position="76"/>
        <end position="240"/>
    </location>
</feature>
<dbReference type="EC" id="2.4.1.-" evidence="9"/>
<evidence type="ECO:0000256" key="2">
    <source>
        <dbReference type="ARBA" id="ARBA00009239"/>
    </source>
</evidence>
<dbReference type="GO" id="GO:0032580">
    <property type="term" value="C:Golgi cisterna membrane"/>
    <property type="evidence" value="ECO:0007669"/>
    <property type="project" value="UniProtKB-SubCell"/>
</dbReference>
<organism evidence="11 12">
    <name type="scientific">Pocillopora meandrina</name>
    <dbReference type="NCBI Taxonomy" id="46732"/>
    <lineage>
        <taxon>Eukaryota</taxon>
        <taxon>Metazoa</taxon>
        <taxon>Cnidaria</taxon>
        <taxon>Anthozoa</taxon>
        <taxon>Hexacorallia</taxon>
        <taxon>Scleractinia</taxon>
        <taxon>Astrocoeniina</taxon>
        <taxon>Pocilloporidae</taxon>
        <taxon>Pocillopora</taxon>
    </lineage>
</organism>
<reference evidence="11 12" key="1">
    <citation type="submission" date="2022-05" db="EMBL/GenBank/DDBJ databases">
        <authorList>
            <consortium name="Genoscope - CEA"/>
            <person name="William W."/>
        </authorList>
    </citation>
    <scope>NUCLEOTIDE SEQUENCE [LARGE SCALE GENOMIC DNA]</scope>
</reference>
<keyword evidence="8 9" id="KW-0472">Membrane</keyword>
<keyword evidence="6 9" id="KW-1133">Transmembrane helix</keyword>
<evidence type="ECO:0000256" key="9">
    <source>
        <dbReference type="RuleBase" id="RU364016"/>
    </source>
</evidence>
<gene>
    <name evidence="11" type="ORF">PMEA_00027604</name>
</gene>
<comment type="caution">
    <text evidence="11">The sequence shown here is derived from an EMBL/GenBank/DDBJ whole genome shotgun (WGS) entry which is preliminary data.</text>
</comment>
<dbReference type="InterPro" id="IPR037524">
    <property type="entry name" value="PA14/GLEYA"/>
</dbReference>
<comment type="similarity">
    <text evidence="2 9">Belongs to the chondroitin N-acetylgalactosaminyltransferase family.</text>
</comment>
<accession>A0AAU9XQG9</accession>
<sequence length="639" mass="74270">MRTHGFFRFIAFAKFKFRHKQFRKPLKVMLFALMFCSIFFYIFNTLHHSQTYDAVHVAVKNDTMTTTNGTPRRFTGAMGALNIHVWREVCGSSIQNLRQYLLFPHYPDEMFMKLNMLKFQIIDSTIDYGQRIFGFLHPPHSDEYNFAIASDDESELWLSPSDDPNEKQLIARVFKEGVSAWTKKDELHKYPGQISEHLMLSGDRKYYIEVVHKQGVDLGFVQVYWKRRSDSDFYLISSEYLSSHADDVMITKAKDVLHSFLSESYRQDLELKSKSTDHKRLQFQSLPLLPKDSYLPMCDFQSNSLSNGGKVYRYQGRKAVQLSSVYPADDSSALTYKNLRIWPNKIANGDKIHAVTDEIITSLNHKTSKKYFLKRIHKVLNIPGPVHGDLYSVDLELGLQDVSQSFRLSEHVLGKDANHNLCFPRGISWNNKAKVYFILPVKEQGRWVYHFINEITIASSLTGDTNFHVIVVDFESEDIDMTKAFNTTLLHNRHTIIPLKGKFYKTLALNKAVEHIPSIHDVLFLFDLHIDVPLDILDSVRKNTVEGHLVYAPIVGRLHCGSTYVDHKGYWEMEGFGLLSIYKSDWMRFGGMNTKDYNYKWGGEDWDLLDRVINAELKVVRIKHPGLYHHYHTKHKSWN</sequence>
<keyword evidence="5 9" id="KW-0735">Signal-anchor</keyword>